<dbReference type="EMBL" id="JBAWTH010000111">
    <property type="protein sequence ID" value="KAL2276562.1"/>
    <property type="molecule type" value="Genomic_DNA"/>
</dbReference>
<sequence length="190" mass="21854">MQKLYADDDFSGEDEDDDSDPEDEDSDPDSDIERIGRQLKKVYTKREPKRDLFYKEAEYSAFSREHPELERLWLHRLLERLPAASGPLKLRFWQQLFEAVAEGIVATEGVQQRKKVGFGLLLDSMVWDWFLEMGLLRRPGRADAAGGSKRKADSLSGGDEAERKTKKTKREFGGHHIPCTSHTLTLPYRV</sequence>
<accession>A0ABR4E2A5</accession>
<gene>
    <name evidence="2" type="ORF">FJTKL_00801</name>
</gene>
<evidence type="ECO:0000256" key="1">
    <source>
        <dbReference type="SAM" id="MobiDB-lite"/>
    </source>
</evidence>
<organism evidence="2 3">
    <name type="scientific">Diaporthe vaccinii</name>
    <dbReference type="NCBI Taxonomy" id="105482"/>
    <lineage>
        <taxon>Eukaryota</taxon>
        <taxon>Fungi</taxon>
        <taxon>Dikarya</taxon>
        <taxon>Ascomycota</taxon>
        <taxon>Pezizomycotina</taxon>
        <taxon>Sordariomycetes</taxon>
        <taxon>Sordariomycetidae</taxon>
        <taxon>Diaporthales</taxon>
        <taxon>Diaporthaceae</taxon>
        <taxon>Diaporthe</taxon>
        <taxon>Diaporthe eres species complex</taxon>
    </lineage>
</organism>
<reference evidence="2 3" key="1">
    <citation type="submission" date="2024-03" db="EMBL/GenBank/DDBJ databases">
        <title>A high-quality draft genome sequence of Diaporthe vaccinii, a causative agent of upright dieback and viscid rot disease in cranberry plants.</title>
        <authorList>
            <person name="Sarrasin M."/>
            <person name="Lang B.F."/>
            <person name="Burger G."/>
        </authorList>
    </citation>
    <scope>NUCLEOTIDE SEQUENCE [LARGE SCALE GENOMIC DNA]</scope>
    <source>
        <strain evidence="2 3">IS7</strain>
    </source>
</reference>
<feature type="region of interest" description="Disordered" evidence="1">
    <location>
        <begin position="1"/>
        <end position="33"/>
    </location>
</feature>
<dbReference type="Proteomes" id="UP001600888">
    <property type="component" value="Unassembled WGS sequence"/>
</dbReference>
<name>A0ABR4E2A5_9PEZI</name>
<keyword evidence="3" id="KW-1185">Reference proteome</keyword>
<feature type="compositionally biased region" description="Acidic residues" evidence="1">
    <location>
        <begin position="7"/>
        <end position="30"/>
    </location>
</feature>
<evidence type="ECO:0000313" key="2">
    <source>
        <dbReference type="EMBL" id="KAL2276562.1"/>
    </source>
</evidence>
<protein>
    <submittedName>
        <fullName evidence="2">Uncharacterized protein</fullName>
    </submittedName>
</protein>
<feature type="region of interest" description="Disordered" evidence="1">
    <location>
        <begin position="140"/>
        <end position="176"/>
    </location>
</feature>
<evidence type="ECO:0000313" key="3">
    <source>
        <dbReference type="Proteomes" id="UP001600888"/>
    </source>
</evidence>
<proteinExistence type="predicted"/>
<comment type="caution">
    <text evidence="2">The sequence shown here is derived from an EMBL/GenBank/DDBJ whole genome shotgun (WGS) entry which is preliminary data.</text>
</comment>